<organism evidence="2 3">
    <name type="scientific">Cryptolaemus montrouzieri</name>
    <dbReference type="NCBI Taxonomy" id="559131"/>
    <lineage>
        <taxon>Eukaryota</taxon>
        <taxon>Metazoa</taxon>
        <taxon>Ecdysozoa</taxon>
        <taxon>Arthropoda</taxon>
        <taxon>Hexapoda</taxon>
        <taxon>Insecta</taxon>
        <taxon>Pterygota</taxon>
        <taxon>Neoptera</taxon>
        <taxon>Endopterygota</taxon>
        <taxon>Coleoptera</taxon>
        <taxon>Polyphaga</taxon>
        <taxon>Cucujiformia</taxon>
        <taxon>Coccinelloidea</taxon>
        <taxon>Coccinellidae</taxon>
        <taxon>Scymninae</taxon>
        <taxon>Scymnini</taxon>
        <taxon>Cryptolaemus</taxon>
    </lineage>
</organism>
<evidence type="ECO:0000259" key="1">
    <source>
        <dbReference type="PROSITE" id="PS51029"/>
    </source>
</evidence>
<reference evidence="2 3" key="1">
    <citation type="journal article" date="2021" name="BMC Biol.">
        <title>Horizontally acquired antibacterial genes associated with adaptive radiation of ladybird beetles.</title>
        <authorList>
            <person name="Li H.S."/>
            <person name="Tang X.F."/>
            <person name="Huang Y.H."/>
            <person name="Xu Z.Y."/>
            <person name="Chen M.L."/>
            <person name="Du X.Y."/>
            <person name="Qiu B.Y."/>
            <person name="Chen P.T."/>
            <person name="Zhang W."/>
            <person name="Slipinski A."/>
            <person name="Escalona H.E."/>
            <person name="Waterhouse R.M."/>
            <person name="Zwick A."/>
            <person name="Pang H."/>
        </authorList>
    </citation>
    <scope>NUCLEOTIDE SEQUENCE [LARGE SCALE GENOMIC DNA]</scope>
    <source>
        <strain evidence="2">SYSU2018</strain>
    </source>
</reference>
<evidence type="ECO:0000313" key="2">
    <source>
        <dbReference type="EMBL" id="KAL3286570.1"/>
    </source>
</evidence>
<dbReference type="InterPro" id="IPR006578">
    <property type="entry name" value="MADF-dom"/>
</dbReference>
<comment type="caution">
    <text evidence="2">The sequence shown here is derived from an EMBL/GenBank/DDBJ whole genome shotgun (WGS) entry which is preliminary data.</text>
</comment>
<dbReference type="PANTHER" id="PTHR21505:SF15">
    <property type="entry name" value="RE18252P"/>
    <property type="match status" value="1"/>
</dbReference>
<dbReference type="SMART" id="SM00595">
    <property type="entry name" value="MADF"/>
    <property type="match status" value="1"/>
</dbReference>
<dbReference type="PROSITE" id="PS51029">
    <property type="entry name" value="MADF"/>
    <property type="match status" value="1"/>
</dbReference>
<accession>A0ABD2P6T9</accession>
<dbReference type="PANTHER" id="PTHR21505">
    <property type="entry name" value="MADF DOMAIN-CONTAINING PROTEIN-RELATED"/>
    <property type="match status" value="1"/>
</dbReference>
<feature type="domain" description="MADF" evidence="1">
    <location>
        <begin position="16"/>
        <end position="105"/>
    </location>
</feature>
<dbReference type="Proteomes" id="UP001516400">
    <property type="component" value="Unassembled WGS sequence"/>
</dbReference>
<keyword evidence="3" id="KW-1185">Reference proteome</keyword>
<proteinExistence type="predicted"/>
<name>A0ABD2P6T9_9CUCU</name>
<evidence type="ECO:0000313" key="3">
    <source>
        <dbReference type="Proteomes" id="UP001516400"/>
    </source>
</evidence>
<dbReference type="EMBL" id="JABFTP020000185">
    <property type="protein sequence ID" value="KAL3286570.1"/>
    <property type="molecule type" value="Genomic_DNA"/>
</dbReference>
<dbReference type="AlphaFoldDB" id="A0ABD2P6T9"/>
<protein>
    <recommendedName>
        <fullName evidence="1">MADF domain-containing protein</fullName>
    </recommendedName>
</protein>
<sequence>MEEEQREEWTRQEIMKLIELYKAQDCLWNINNIDYRDKRKRNAAWKYISTTLDHDILSVERKMKVLKTQFMYCYKLLKKYSARGEAYQPKWFAYKNLKFLLTGKIHRENREVARINED</sequence>
<dbReference type="Pfam" id="PF10545">
    <property type="entry name" value="MADF_DNA_bdg"/>
    <property type="match status" value="1"/>
</dbReference>
<gene>
    <name evidence="2" type="ORF">HHI36_001071</name>
</gene>